<dbReference type="EMBL" id="JBIASD010000013">
    <property type="protein sequence ID" value="MFF3667966.1"/>
    <property type="molecule type" value="Genomic_DNA"/>
</dbReference>
<dbReference type="Proteomes" id="UP001602013">
    <property type="component" value="Unassembled WGS sequence"/>
</dbReference>
<dbReference type="PANTHER" id="PTHR32308:SF10">
    <property type="entry name" value="CITRATE LYASE SUBUNIT BETA"/>
    <property type="match status" value="1"/>
</dbReference>
<proteinExistence type="predicted"/>
<dbReference type="InterPro" id="IPR011206">
    <property type="entry name" value="Citrate_lyase_beta/mcl1/mcl2"/>
</dbReference>
<protein>
    <submittedName>
        <fullName evidence="6">HpcH/HpaI aldolase/citrate lyase family protein</fullName>
    </submittedName>
</protein>
<dbReference type="InterPro" id="IPR040442">
    <property type="entry name" value="Pyrv_kinase-like_dom_sf"/>
</dbReference>
<feature type="compositionally biased region" description="Pro residues" evidence="4">
    <location>
        <begin position="1"/>
        <end position="18"/>
    </location>
</feature>
<evidence type="ECO:0000259" key="5">
    <source>
        <dbReference type="Pfam" id="PF03328"/>
    </source>
</evidence>
<reference evidence="6 7" key="1">
    <citation type="submission" date="2024-10" db="EMBL/GenBank/DDBJ databases">
        <title>The Natural Products Discovery Center: Release of the First 8490 Sequenced Strains for Exploring Actinobacteria Biosynthetic Diversity.</title>
        <authorList>
            <person name="Kalkreuter E."/>
            <person name="Kautsar S.A."/>
            <person name="Yang D."/>
            <person name="Bader C.D."/>
            <person name="Teijaro C.N."/>
            <person name="Fluegel L."/>
            <person name="Davis C.M."/>
            <person name="Simpson J.R."/>
            <person name="Lauterbach L."/>
            <person name="Steele A.D."/>
            <person name="Gui C."/>
            <person name="Meng S."/>
            <person name="Li G."/>
            <person name="Viehrig K."/>
            <person name="Ye F."/>
            <person name="Su P."/>
            <person name="Kiefer A.F."/>
            <person name="Nichols A."/>
            <person name="Cepeda A.J."/>
            <person name="Yan W."/>
            <person name="Fan B."/>
            <person name="Jiang Y."/>
            <person name="Adhikari A."/>
            <person name="Zheng C.-J."/>
            <person name="Schuster L."/>
            <person name="Cowan T.M."/>
            <person name="Smanski M.J."/>
            <person name="Chevrette M.G."/>
            <person name="De Carvalho L.P.S."/>
            <person name="Shen B."/>
        </authorList>
    </citation>
    <scope>NUCLEOTIDE SEQUENCE [LARGE SCALE GENOMIC DNA]</scope>
    <source>
        <strain evidence="6 7">NPDC002173</strain>
    </source>
</reference>
<dbReference type="RefSeq" id="WP_387413286.1">
    <property type="nucleotide sequence ID" value="NZ_JBIASD010000013.1"/>
</dbReference>
<dbReference type="GO" id="GO:0016829">
    <property type="term" value="F:lyase activity"/>
    <property type="evidence" value="ECO:0007669"/>
    <property type="project" value="UniProtKB-KW"/>
</dbReference>
<evidence type="ECO:0000256" key="1">
    <source>
        <dbReference type="ARBA" id="ARBA00001946"/>
    </source>
</evidence>
<dbReference type="Gene3D" id="3.20.20.60">
    <property type="entry name" value="Phosphoenolpyruvate-binding domains"/>
    <property type="match status" value="1"/>
</dbReference>
<dbReference type="Pfam" id="PF03328">
    <property type="entry name" value="HpcH_HpaI"/>
    <property type="match status" value="1"/>
</dbReference>
<feature type="region of interest" description="Disordered" evidence="4">
    <location>
        <begin position="1"/>
        <end position="21"/>
    </location>
</feature>
<dbReference type="InterPro" id="IPR015813">
    <property type="entry name" value="Pyrv/PenolPyrv_kinase-like_dom"/>
</dbReference>
<evidence type="ECO:0000256" key="2">
    <source>
        <dbReference type="ARBA" id="ARBA00022723"/>
    </source>
</evidence>
<accession>A0ABW6SSI4</accession>
<gene>
    <name evidence="6" type="ORF">ACFYXI_20450</name>
</gene>
<evidence type="ECO:0000313" key="7">
    <source>
        <dbReference type="Proteomes" id="UP001602013"/>
    </source>
</evidence>
<dbReference type="InterPro" id="IPR005000">
    <property type="entry name" value="Aldolase/citrate-lyase_domain"/>
</dbReference>
<feature type="compositionally biased region" description="Pro residues" evidence="4">
    <location>
        <begin position="292"/>
        <end position="301"/>
    </location>
</feature>
<evidence type="ECO:0000256" key="4">
    <source>
        <dbReference type="SAM" id="MobiDB-lite"/>
    </source>
</evidence>
<organism evidence="6 7">
    <name type="scientific">Microtetraspora malaysiensis</name>
    <dbReference type="NCBI Taxonomy" id="161358"/>
    <lineage>
        <taxon>Bacteria</taxon>
        <taxon>Bacillati</taxon>
        <taxon>Actinomycetota</taxon>
        <taxon>Actinomycetes</taxon>
        <taxon>Streptosporangiales</taxon>
        <taxon>Streptosporangiaceae</taxon>
        <taxon>Microtetraspora</taxon>
    </lineage>
</organism>
<comment type="cofactor">
    <cofactor evidence="1">
        <name>Mg(2+)</name>
        <dbReference type="ChEBI" id="CHEBI:18420"/>
    </cofactor>
</comment>
<feature type="compositionally biased region" description="Basic residues" evidence="4">
    <location>
        <begin position="310"/>
        <end position="322"/>
    </location>
</feature>
<dbReference type="PIRSF" id="PIRSF015582">
    <property type="entry name" value="Cit_lyase_B"/>
    <property type="match status" value="1"/>
</dbReference>
<dbReference type="SUPFAM" id="SSF51621">
    <property type="entry name" value="Phosphoenolpyruvate/pyruvate domain"/>
    <property type="match status" value="1"/>
</dbReference>
<sequence length="322" mass="33077">MPPTTPPTMPPITPPGPGSAPRFQPLTLLYVPADRPDRVAKALATDADVVIVDLEDAVAAENKGRARAETVALLATPQPRVQIRVNDVRTPYGRADLHALAALVTGTCGVRLPKVESAAEVREIAAALPGVPLHPLIESALGLERAFEIATASDAVASIGLGEADLRADLGVSGDGGLAWARSRIVVAARAAGLPAPTQSVYPNVRDLAGLAASCLEGRAAGFRGRTAIHPAQLPVIVDAYRPTEAEIAAAREVLAAAGQGAVALPDGRFVDEAVVRQARRVLELSPGGPVAGPPAEPPGEVPGAVRRDRLGRHRVPGHAGG</sequence>
<keyword evidence="7" id="KW-1185">Reference proteome</keyword>
<evidence type="ECO:0000313" key="6">
    <source>
        <dbReference type="EMBL" id="MFF3667966.1"/>
    </source>
</evidence>
<keyword evidence="6" id="KW-0456">Lyase</keyword>
<evidence type="ECO:0000256" key="3">
    <source>
        <dbReference type="ARBA" id="ARBA00022842"/>
    </source>
</evidence>
<name>A0ABW6SSI4_9ACTN</name>
<dbReference type="PANTHER" id="PTHR32308">
    <property type="entry name" value="LYASE BETA SUBUNIT, PUTATIVE (AFU_ORTHOLOGUE AFUA_4G13030)-RELATED"/>
    <property type="match status" value="1"/>
</dbReference>
<feature type="region of interest" description="Disordered" evidence="4">
    <location>
        <begin position="285"/>
        <end position="322"/>
    </location>
</feature>
<keyword evidence="3" id="KW-0460">Magnesium</keyword>
<comment type="caution">
    <text evidence="6">The sequence shown here is derived from an EMBL/GenBank/DDBJ whole genome shotgun (WGS) entry which is preliminary data.</text>
</comment>
<keyword evidence="2" id="KW-0479">Metal-binding</keyword>
<feature type="domain" description="HpcH/HpaI aldolase/citrate lyase" evidence="5">
    <location>
        <begin position="27"/>
        <end position="231"/>
    </location>
</feature>